<dbReference type="GO" id="GO:0016020">
    <property type="term" value="C:membrane"/>
    <property type="evidence" value="ECO:0007669"/>
    <property type="project" value="UniProtKB-SubCell"/>
</dbReference>
<comment type="pathway">
    <text evidence="11">Porphyrin-containing compound metabolism.</text>
</comment>
<evidence type="ECO:0000256" key="4">
    <source>
        <dbReference type="ARBA" id="ARBA00022723"/>
    </source>
</evidence>
<dbReference type="EMBL" id="CAFBMT010000012">
    <property type="protein sequence ID" value="CAB4940919.1"/>
    <property type="molecule type" value="Genomic_DNA"/>
</dbReference>
<feature type="transmembrane region" description="Helical" evidence="12">
    <location>
        <begin position="21"/>
        <end position="42"/>
    </location>
</feature>
<keyword evidence="4" id="KW-0479">Metal-binding</keyword>
<dbReference type="GO" id="GO:0006784">
    <property type="term" value="P:heme A biosynthetic process"/>
    <property type="evidence" value="ECO:0007669"/>
    <property type="project" value="InterPro"/>
</dbReference>
<reference evidence="13" key="1">
    <citation type="submission" date="2020-05" db="EMBL/GenBank/DDBJ databases">
        <authorList>
            <person name="Chiriac C."/>
            <person name="Salcher M."/>
            <person name="Ghai R."/>
            <person name="Kavagutti S V."/>
        </authorList>
    </citation>
    <scope>NUCLEOTIDE SEQUENCE</scope>
</reference>
<keyword evidence="9 12" id="KW-0472">Membrane</keyword>
<dbReference type="InterPro" id="IPR050450">
    <property type="entry name" value="COX15/CtaA_HemeA_synthase"/>
</dbReference>
<proteinExistence type="predicted"/>
<evidence type="ECO:0000256" key="8">
    <source>
        <dbReference type="ARBA" id="ARBA00023133"/>
    </source>
</evidence>
<feature type="transmembrane region" description="Helical" evidence="12">
    <location>
        <begin position="78"/>
        <end position="97"/>
    </location>
</feature>
<protein>
    <submittedName>
        <fullName evidence="13">Unannotated protein</fullName>
    </submittedName>
</protein>
<evidence type="ECO:0000256" key="7">
    <source>
        <dbReference type="ARBA" id="ARBA00023004"/>
    </source>
</evidence>
<evidence type="ECO:0000313" key="13">
    <source>
        <dbReference type="EMBL" id="CAB4364528.1"/>
    </source>
</evidence>
<evidence type="ECO:0000313" key="14">
    <source>
        <dbReference type="EMBL" id="CAB4727233.1"/>
    </source>
</evidence>
<keyword evidence="5 12" id="KW-1133">Transmembrane helix</keyword>
<keyword evidence="7" id="KW-0408">Iron</keyword>
<keyword evidence="2" id="KW-1003">Cell membrane</keyword>
<feature type="transmembrane region" description="Helical" evidence="12">
    <location>
        <begin position="104"/>
        <end position="127"/>
    </location>
</feature>
<comment type="subcellular location">
    <subcellularLocation>
        <location evidence="1">Membrane</location>
        <topology evidence="1">Multi-pass membrane protein</topology>
    </subcellularLocation>
</comment>
<evidence type="ECO:0000256" key="10">
    <source>
        <dbReference type="ARBA" id="ARBA00023157"/>
    </source>
</evidence>
<evidence type="ECO:0000256" key="12">
    <source>
        <dbReference type="SAM" id="Phobius"/>
    </source>
</evidence>
<dbReference type="EMBL" id="CAESGF010000014">
    <property type="protein sequence ID" value="CAB4364528.1"/>
    <property type="molecule type" value="Genomic_DNA"/>
</dbReference>
<keyword evidence="3 12" id="KW-0812">Transmembrane</keyword>
<evidence type="ECO:0000313" key="15">
    <source>
        <dbReference type="EMBL" id="CAB4940919.1"/>
    </source>
</evidence>
<name>A0A6J6A550_9ZZZZ</name>
<evidence type="ECO:0000256" key="9">
    <source>
        <dbReference type="ARBA" id="ARBA00023136"/>
    </source>
</evidence>
<sequence>MNRLTAFPRRVRRDGFTPTEFLSICIGALFLLSIIVVSGGVVRLTGSGLGCTDWPNCNSAQLVSVSNAHSAIEQINRFFTFVVCIGVALAAIAAWYRRPRRRDLLGLSLVMLIGVPFQGVVGAIVVWTKVNPVAVQFHMVLSLVLIWAAVVMIVRSRQVDTGARSLSVAAAVRRRVQLLAGWTVLALLAGSVVTGTGPHAGDDEAKRFFGTAADIDGHALQWVTRVHSAIVWVTVLVALSLLWMLRKVAHDREVLDAPLTAWLITALVQGAIGYVQYAAGLPVALVAVHLAGAATLTGCTAWLWCSTTSVVADEP</sequence>
<dbReference type="Pfam" id="PF02628">
    <property type="entry name" value="COX15-CtaA"/>
    <property type="match status" value="1"/>
</dbReference>
<feature type="transmembrane region" description="Helical" evidence="12">
    <location>
        <begin position="283"/>
        <end position="305"/>
    </location>
</feature>
<evidence type="ECO:0000256" key="1">
    <source>
        <dbReference type="ARBA" id="ARBA00004141"/>
    </source>
</evidence>
<keyword evidence="6" id="KW-0560">Oxidoreductase</keyword>
<evidence type="ECO:0000256" key="3">
    <source>
        <dbReference type="ARBA" id="ARBA00022692"/>
    </source>
</evidence>
<accession>A0A6J6A550</accession>
<dbReference type="GO" id="GO:0046872">
    <property type="term" value="F:metal ion binding"/>
    <property type="evidence" value="ECO:0007669"/>
    <property type="project" value="UniProtKB-KW"/>
</dbReference>
<feature type="transmembrane region" description="Helical" evidence="12">
    <location>
        <begin position="133"/>
        <end position="154"/>
    </location>
</feature>
<evidence type="ECO:0000256" key="6">
    <source>
        <dbReference type="ARBA" id="ARBA00023002"/>
    </source>
</evidence>
<evidence type="ECO:0000256" key="11">
    <source>
        <dbReference type="ARBA" id="ARBA00023444"/>
    </source>
</evidence>
<feature type="transmembrane region" description="Helical" evidence="12">
    <location>
        <begin position="226"/>
        <end position="245"/>
    </location>
</feature>
<dbReference type="InterPro" id="IPR003780">
    <property type="entry name" value="COX15/CtaA_fam"/>
</dbReference>
<evidence type="ECO:0000256" key="2">
    <source>
        <dbReference type="ARBA" id="ARBA00022475"/>
    </source>
</evidence>
<keyword evidence="10" id="KW-1015">Disulfide bond</keyword>
<dbReference type="PANTHER" id="PTHR35457">
    <property type="entry name" value="HEME A SYNTHASE"/>
    <property type="match status" value="1"/>
</dbReference>
<dbReference type="EMBL" id="CAFBOL010000028">
    <property type="protein sequence ID" value="CAB4988214.1"/>
    <property type="molecule type" value="Genomic_DNA"/>
</dbReference>
<dbReference type="AlphaFoldDB" id="A0A6J6A550"/>
<gene>
    <name evidence="14" type="ORF">UFOPK2656_01862</name>
    <name evidence="15" type="ORF">UFOPK3651_02162</name>
    <name evidence="16" type="ORF">UFOPK3931_01292</name>
    <name evidence="13" type="ORF">UFOPK4189_02288</name>
</gene>
<evidence type="ECO:0000313" key="16">
    <source>
        <dbReference type="EMBL" id="CAB4988214.1"/>
    </source>
</evidence>
<dbReference type="GO" id="GO:0016491">
    <property type="term" value="F:oxidoreductase activity"/>
    <property type="evidence" value="ECO:0007669"/>
    <property type="project" value="UniProtKB-KW"/>
</dbReference>
<dbReference type="PANTHER" id="PTHR35457:SF1">
    <property type="entry name" value="HEME A SYNTHASE"/>
    <property type="match status" value="1"/>
</dbReference>
<feature type="transmembrane region" description="Helical" evidence="12">
    <location>
        <begin position="175"/>
        <end position="193"/>
    </location>
</feature>
<evidence type="ECO:0000256" key="5">
    <source>
        <dbReference type="ARBA" id="ARBA00022989"/>
    </source>
</evidence>
<feature type="transmembrane region" description="Helical" evidence="12">
    <location>
        <begin position="257"/>
        <end position="277"/>
    </location>
</feature>
<dbReference type="EMBL" id="CAEZYF010000011">
    <property type="protein sequence ID" value="CAB4727233.1"/>
    <property type="molecule type" value="Genomic_DNA"/>
</dbReference>
<keyword evidence="8" id="KW-0350">Heme biosynthesis</keyword>
<organism evidence="13">
    <name type="scientific">freshwater metagenome</name>
    <dbReference type="NCBI Taxonomy" id="449393"/>
    <lineage>
        <taxon>unclassified sequences</taxon>
        <taxon>metagenomes</taxon>
        <taxon>ecological metagenomes</taxon>
    </lineage>
</organism>